<dbReference type="InParanoid" id="B9T4X1"/>
<proteinExistence type="predicted"/>
<sequence length="76" mass="8124">MSLSCSDGRRVLPQSLINNFTVAERSRLRENISFNGSANASSGINSSDTAKDSTALGICWNSNNAQLVEGAFIEDN</sequence>
<accession>B9T4X1</accession>
<evidence type="ECO:0000313" key="2">
    <source>
        <dbReference type="Proteomes" id="UP000008311"/>
    </source>
</evidence>
<name>B9T4X1_RICCO</name>
<reference evidence="2" key="1">
    <citation type="journal article" date="2010" name="Nat. Biotechnol.">
        <title>Draft genome sequence of the oilseed species Ricinus communis.</title>
        <authorList>
            <person name="Chan A.P."/>
            <person name="Crabtree J."/>
            <person name="Zhao Q."/>
            <person name="Lorenzi H."/>
            <person name="Orvis J."/>
            <person name="Puiu D."/>
            <person name="Melake-Berhan A."/>
            <person name="Jones K.M."/>
            <person name="Redman J."/>
            <person name="Chen G."/>
            <person name="Cahoon E.B."/>
            <person name="Gedil M."/>
            <person name="Stanke M."/>
            <person name="Haas B.J."/>
            <person name="Wortman J.R."/>
            <person name="Fraser-Liggett C.M."/>
            <person name="Ravel J."/>
            <person name="Rabinowicz P.D."/>
        </authorList>
    </citation>
    <scope>NUCLEOTIDE SEQUENCE [LARGE SCALE GENOMIC DNA]</scope>
    <source>
        <strain evidence="2">cv. Hale</strain>
    </source>
</reference>
<organism evidence="1 2">
    <name type="scientific">Ricinus communis</name>
    <name type="common">Castor bean</name>
    <dbReference type="NCBI Taxonomy" id="3988"/>
    <lineage>
        <taxon>Eukaryota</taxon>
        <taxon>Viridiplantae</taxon>
        <taxon>Streptophyta</taxon>
        <taxon>Embryophyta</taxon>
        <taxon>Tracheophyta</taxon>
        <taxon>Spermatophyta</taxon>
        <taxon>Magnoliopsida</taxon>
        <taxon>eudicotyledons</taxon>
        <taxon>Gunneridae</taxon>
        <taxon>Pentapetalae</taxon>
        <taxon>rosids</taxon>
        <taxon>fabids</taxon>
        <taxon>Malpighiales</taxon>
        <taxon>Euphorbiaceae</taxon>
        <taxon>Acalyphoideae</taxon>
        <taxon>Acalypheae</taxon>
        <taxon>Ricinus</taxon>
    </lineage>
</organism>
<gene>
    <name evidence="1" type="ORF">RCOM_0283370</name>
</gene>
<dbReference type="Proteomes" id="UP000008311">
    <property type="component" value="Unassembled WGS sequence"/>
</dbReference>
<protein>
    <submittedName>
        <fullName evidence="1">Uncharacterized protein</fullName>
    </submittedName>
</protein>
<keyword evidence="2" id="KW-1185">Reference proteome</keyword>
<dbReference type="EMBL" id="EQ974496">
    <property type="protein sequence ID" value="EEF29084.1"/>
    <property type="molecule type" value="Genomic_DNA"/>
</dbReference>
<evidence type="ECO:0000313" key="1">
    <source>
        <dbReference type="EMBL" id="EEF29084.1"/>
    </source>
</evidence>
<dbReference type="AlphaFoldDB" id="B9T4X1"/>